<dbReference type="InterPro" id="IPR036271">
    <property type="entry name" value="Tet_transcr_reg_TetR-rel_C_sf"/>
</dbReference>
<dbReference type="Pfam" id="PF17932">
    <property type="entry name" value="TetR_C_24"/>
    <property type="match status" value="1"/>
</dbReference>
<proteinExistence type="predicted"/>
<dbReference type="RefSeq" id="WP_106188630.1">
    <property type="nucleotide sequence ID" value="NZ_PVTF01000005.1"/>
</dbReference>
<dbReference type="EMBL" id="PVTF01000005">
    <property type="protein sequence ID" value="PRY41634.1"/>
    <property type="molecule type" value="Genomic_DNA"/>
</dbReference>
<comment type="caution">
    <text evidence="5">The sequence shown here is derived from an EMBL/GenBank/DDBJ whole genome shotgun (WGS) entry which is preliminary data.</text>
</comment>
<dbReference type="GO" id="GO:0000976">
    <property type="term" value="F:transcription cis-regulatory region binding"/>
    <property type="evidence" value="ECO:0007669"/>
    <property type="project" value="TreeGrafter"/>
</dbReference>
<dbReference type="SUPFAM" id="SSF46689">
    <property type="entry name" value="Homeodomain-like"/>
    <property type="match status" value="1"/>
</dbReference>
<dbReference type="CDD" id="cd00093">
    <property type="entry name" value="HTH_XRE"/>
    <property type="match status" value="1"/>
</dbReference>
<dbReference type="PANTHER" id="PTHR30055:SF237">
    <property type="entry name" value="TRANSCRIPTIONAL REPRESSOR MCE3R"/>
    <property type="match status" value="1"/>
</dbReference>
<dbReference type="GO" id="GO:0003700">
    <property type="term" value="F:DNA-binding transcription factor activity"/>
    <property type="evidence" value="ECO:0007669"/>
    <property type="project" value="TreeGrafter"/>
</dbReference>
<evidence type="ECO:0000259" key="3">
    <source>
        <dbReference type="PROSITE" id="PS50943"/>
    </source>
</evidence>
<feature type="domain" description="HTH cro/C1-type" evidence="3">
    <location>
        <begin position="21"/>
        <end position="75"/>
    </location>
</feature>
<dbReference type="InterPro" id="IPR010982">
    <property type="entry name" value="Lambda_DNA-bd_dom_sf"/>
</dbReference>
<reference evidence="5 6" key="1">
    <citation type="submission" date="2018-03" db="EMBL/GenBank/DDBJ databases">
        <title>Genomic Encyclopedia of Archaeal and Bacterial Type Strains, Phase II (KMG-II): from individual species to whole genera.</title>
        <authorList>
            <person name="Goeker M."/>
        </authorList>
    </citation>
    <scope>NUCLEOTIDE SEQUENCE [LARGE SCALE GENOMIC DNA]</scope>
    <source>
        <strain evidence="5 6">DSM 44720</strain>
    </source>
</reference>
<keyword evidence="6" id="KW-1185">Reference proteome</keyword>
<dbReference type="InterPro" id="IPR001647">
    <property type="entry name" value="HTH_TetR"/>
</dbReference>
<dbReference type="Gene3D" id="1.10.357.10">
    <property type="entry name" value="Tetracycline Repressor, domain 2"/>
    <property type="match status" value="1"/>
</dbReference>
<dbReference type="Pfam" id="PF00440">
    <property type="entry name" value="TetR_N"/>
    <property type="match status" value="1"/>
</dbReference>
<evidence type="ECO:0000313" key="6">
    <source>
        <dbReference type="Proteomes" id="UP000239494"/>
    </source>
</evidence>
<dbReference type="Gene3D" id="1.10.260.40">
    <property type="entry name" value="lambda repressor-like DNA-binding domains"/>
    <property type="match status" value="1"/>
</dbReference>
<dbReference type="Pfam" id="PF01381">
    <property type="entry name" value="HTH_3"/>
    <property type="match status" value="1"/>
</dbReference>
<dbReference type="PROSITE" id="PS50943">
    <property type="entry name" value="HTH_CROC1"/>
    <property type="match status" value="1"/>
</dbReference>
<feature type="domain" description="HTH tetR-type" evidence="4">
    <location>
        <begin position="104"/>
        <end position="164"/>
    </location>
</feature>
<evidence type="ECO:0000313" key="5">
    <source>
        <dbReference type="EMBL" id="PRY41634.1"/>
    </source>
</evidence>
<dbReference type="InterPro" id="IPR050109">
    <property type="entry name" value="HTH-type_TetR-like_transc_reg"/>
</dbReference>
<dbReference type="InterPro" id="IPR001387">
    <property type="entry name" value="Cro/C1-type_HTH"/>
</dbReference>
<accession>A0A2T0T7L0</accession>
<dbReference type="OrthoDB" id="1669699at2"/>
<gene>
    <name evidence="5" type="ORF">CLV43_105392</name>
</gene>
<dbReference type="InterPro" id="IPR041490">
    <property type="entry name" value="KstR2_TetR_C"/>
</dbReference>
<dbReference type="AlphaFoldDB" id="A0A2T0T7L0"/>
<evidence type="ECO:0000256" key="1">
    <source>
        <dbReference type="ARBA" id="ARBA00023125"/>
    </source>
</evidence>
<dbReference type="SUPFAM" id="SSF47413">
    <property type="entry name" value="lambda repressor-like DNA-binding domains"/>
    <property type="match status" value="1"/>
</dbReference>
<evidence type="ECO:0000256" key="2">
    <source>
        <dbReference type="PROSITE-ProRule" id="PRU00335"/>
    </source>
</evidence>
<dbReference type="PANTHER" id="PTHR30055">
    <property type="entry name" value="HTH-TYPE TRANSCRIPTIONAL REGULATOR RUTR"/>
    <property type="match status" value="1"/>
</dbReference>
<name>A0A2T0T7L0_9PSEU</name>
<dbReference type="InterPro" id="IPR009057">
    <property type="entry name" value="Homeodomain-like_sf"/>
</dbReference>
<dbReference type="SMART" id="SM00530">
    <property type="entry name" value="HTH_XRE"/>
    <property type="match status" value="1"/>
</dbReference>
<dbReference type="Proteomes" id="UP000239494">
    <property type="component" value="Unassembled WGS sequence"/>
</dbReference>
<organism evidence="5 6">
    <name type="scientific">Umezawaea tangerina</name>
    <dbReference type="NCBI Taxonomy" id="84725"/>
    <lineage>
        <taxon>Bacteria</taxon>
        <taxon>Bacillati</taxon>
        <taxon>Actinomycetota</taxon>
        <taxon>Actinomycetes</taxon>
        <taxon>Pseudonocardiales</taxon>
        <taxon>Pseudonocardiaceae</taxon>
        <taxon>Umezawaea</taxon>
    </lineage>
</organism>
<protein>
    <submittedName>
        <fullName evidence="5">TetR family transcriptional regulator</fullName>
    </submittedName>
</protein>
<dbReference type="SUPFAM" id="SSF48498">
    <property type="entry name" value="Tetracyclin repressor-like, C-terminal domain"/>
    <property type="match status" value="1"/>
</dbReference>
<keyword evidence="1 2" id="KW-0238">DNA-binding</keyword>
<dbReference type="PRINTS" id="PR00455">
    <property type="entry name" value="HTHTETR"/>
</dbReference>
<sequence length="293" mass="31586">MAEPPSAEAAGGFPELFGVRIRELRRERRLTLRDLAAALEVSPATVSAIENGRTAVSVRRLATVARLFGMSIDALLMPVLAATESGDAPTAEPAANGEWRSFGSTPLDDVLLAASAAFLAIGYHGATVRDIASRAGLSVPGVYYHYESKQEMLLNIMDFTLTDLLWRAHAALDEADGEPLAGFRLLVECLVRYNVAQRDFAFLGLSESRALDEESLEQVHAKQVEIHELLVDQISRGTELGVFDKGDPAVTARAVVSMCSGLALWYTEHGLLTLDDVVERYVGFAIGIVTAGV</sequence>
<dbReference type="PROSITE" id="PS50977">
    <property type="entry name" value="HTH_TETR_2"/>
    <property type="match status" value="1"/>
</dbReference>
<feature type="DNA-binding region" description="H-T-H motif" evidence="2">
    <location>
        <begin position="127"/>
        <end position="146"/>
    </location>
</feature>
<evidence type="ECO:0000259" key="4">
    <source>
        <dbReference type="PROSITE" id="PS50977"/>
    </source>
</evidence>